<feature type="transmembrane region" description="Helical" evidence="6">
    <location>
        <begin position="149"/>
        <end position="169"/>
    </location>
</feature>
<evidence type="ECO:0000313" key="10">
    <source>
        <dbReference type="EMBL" id="MBJ7639178.1"/>
    </source>
</evidence>
<keyword evidence="4 6" id="KW-1133">Transmembrane helix</keyword>
<feature type="transmembrane region" description="Helical" evidence="6">
    <location>
        <begin position="108"/>
        <end position="128"/>
    </location>
</feature>
<keyword evidence="5 6" id="KW-0472">Membrane</keyword>
<protein>
    <submittedName>
        <fullName evidence="8">MFS transporter</fullName>
    </submittedName>
</protein>
<evidence type="ECO:0000256" key="3">
    <source>
        <dbReference type="ARBA" id="ARBA00022692"/>
    </source>
</evidence>
<feature type="transmembrane region" description="Helical" evidence="6">
    <location>
        <begin position="383"/>
        <end position="402"/>
    </location>
</feature>
<gene>
    <name evidence="8" type="ORF">H7R52_10505</name>
    <name evidence="10" type="ORF">HAU20_07260</name>
    <name evidence="9" type="ORF">HAU43_02010</name>
</gene>
<feature type="transmembrane region" description="Helical" evidence="6">
    <location>
        <begin position="175"/>
        <end position="195"/>
    </location>
</feature>
<dbReference type="RefSeq" id="WP_003607904.1">
    <property type="nucleotide sequence ID" value="NZ_ALXH01000033.1"/>
</dbReference>
<keyword evidence="2" id="KW-0813">Transport</keyword>
<dbReference type="InterPro" id="IPR024671">
    <property type="entry name" value="Atg22-like"/>
</dbReference>
<dbReference type="Proteomes" id="UP000728106">
    <property type="component" value="Unassembled WGS sequence"/>
</dbReference>
<dbReference type="EMBL" id="JAAOCX010000002">
    <property type="protein sequence ID" value="MBJ7631880.1"/>
    <property type="molecule type" value="Genomic_DNA"/>
</dbReference>
<reference evidence="9" key="1">
    <citation type="submission" date="2020-02" db="EMBL/GenBank/DDBJ databases">
        <authorList>
            <person name="Fontana A."/>
            <person name="Patrone V."/>
            <person name="Morelli L."/>
        </authorList>
    </citation>
    <scope>NUCLEOTIDE SEQUENCE</scope>
    <source>
        <strain evidence="9">CCUG 30943</strain>
        <strain evidence="10">CCUG 43002</strain>
    </source>
</reference>
<evidence type="ECO:0000313" key="12">
    <source>
        <dbReference type="Proteomes" id="UP000728106"/>
    </source>
</evidence>
<dbReference type="EMBL" id="JAAOCP010000007">
    <property type="protein sequence ID" value="MBJ7639178.1"/>
    <property type="molecule type" value="Genomic_DNA"/>
</dbReference>
<feature type="transmembrane region" description="Helical" evidence="6">
    <location>
        <begin position="296"/>
        <end position="314"/>
    </location>
</feature>
<dbReference type="GO" id="GO:0005886">
    <property type="term" value="C:plasma membrane"/>
    <property type="evidence" value="ECO:0007669"/>
    <property type="project" value="UniProtKB-SubCell"/>
</dbReference>
<keyword evidence="12" id="KW-1185">Reference proteome</keyword>
<dbReference type="GO" id="GO:0022857">
    <property type="term" value="F:transmembrane transporter activity"/>
    <property type="evidence" value="ECO:0007669"/>
    <property type="project" value="InterPro"/>
</dbReference>
<dbReference type="Gene3D" id="1.20.1250.20">
    <property type="entry name" value="MFS general substrate transporter like domains"/>
    <property type="match status" value="2"/>
</dbReference>
<dbReference type="SUPFAM" id="SSF103473">
    <property type="entry name" value="MFS general substrate transporter"/>
    <property type="match status" value="1"/>
</dbReference>
<organism evidence="8 11">
    <name type="scientific">Weissella confusa</name>
    <name type="common">Lactobacillus confusus</name>
    <dbReference type="NCBI Taxonomy" id="1583"/>
    <lineage>
        <taxon>Bacteria</taxon>
        <taxon>Bacillati</taxon>
        <taxon>Bacillota</taxon>
        <taxon>Bacilli</taxon>
        <taxon>Lactobacillales</taxon>
        <taxon>Lactobacillaceae</taxon>
        <taxon>Weissella</taxon>
    </lineage>
</organism>
<evidence type="ECO:0000256" key="6">
    <source>
        <dbReference type="SAM" id="Phobius"/>
    </source>
</evidence>
<comment type="caution">
    <text evidence="8">The sequence shown here is derived from an EMBL/GenBank/DDBJ whole genome shotgun (WGS) entry which is preliminary data.</text>
</comment>
<feature type="domain" description="Major facilitator superfamily (MFS) profile" evidence="7">
    <location>
        <begin position="230"/>
        <end position="412"/>
    </location>
</feature>
<feature type="transmembrane region" description="Helical" evidence="6">
    <location>
        <begin position="55"/>
        <end position="77"/>
    </location>
</feature>
<dbReference type="InterPro" id="IPR050495">
    <property type="entry name" value="ATG22/LtaA_families"/>
</dbReference>
<dbReference type="EMBL" id="JACSZT010000008">
    <property type="protein sequence ID" value="MBC6499091.1"/>
    <property type="molecule type" value="Genomic_DNA"/>
</dbReference>
<feature type="transmembrane region" description="Helical" evidence="6">
    <location>
        <begin position="354"/>
        <end position="377"/>
    </location>
</feature>
<proteinExistence type="predicted"/>
<comment type="subcellular location">
    <subcellularLocation>
        <location evidence="1">Cell membrane</location>
        <topology evidence="1">Multi-pass membrane protein</topology>
    </subcellularLocation>
</comment>
<dbReference type="Proteomes" id="UP000808038">
    <property type="component" value="Unassembled WGS sequence"/>
</dbReference>
<evidence type="ECO:0000313" key="8">
    <source>
        <dbReference type="EMBL" id="MBC6499091.1"/>
    </source>
</evidence>
<keyword evidence="3 6" id="KW-0812">Transmembrane</keyword>
<sequence>MKKLFNKTEWSWIFYDWANSGYGIIVVTAVLPIWLTSVAANGGISATHATAYWGYANSVATLAAAVLAPILGALADFQGMKGRLFYIFTALGIVGTLGLATVPADNLLLLLAVFVLSFVGYSSANVFYDSYITDITTPSRMDRVSSAGYGFGYLGGLVPFIIFMIGRSFLSAHGVVIFAFVLSAVWWFVFTLPFVKNVRQVYALPANDHPVRAAVSRLAETIRDLRHYPVLSGFLLAYFFYIDGVNTIFTMASSFALAIGIPSSQLIVVLLAVQLIAFPFSIVYGWLADRFGNRNILIMGMLIYIGITLFAIFINHPNQFWLLAFGVGSSQGGMQALSRSYLGQIIPKERSSEFFGFFNIFGKFSAIIGPAIFGIVSQVTGRVQFAAGALSILFVIGLIIFVRLPKNITTNN</sequence>
<reference evidence="9 12" key="3">
    <citation type="journal article" date="2021" name="Int. J. Food Microbiol.">
        <title>Safety demonstration of a microbial species for use in the food chain: Weissella confusa.</title>
        <authorList>
            <person name="Bourdichon F."/>
            <person name="Patrone V."/>
            <person name="Fontana A."/>
            <person name="Milani G."/>
            <person name="Morelli L."/>
        </authorList>
    </citation>
    <scope>NUCLEOTIDE SEQUENCE [LARGE SCALE GENOMIC DNA]</scope>
    <source>
        <strain evidence="9">CCUG 30943</strain>
        <strain evidence="10 12">CCUG 43002</strain>
    </source>
</reference>
<dbReference type="InterPro" id="IPR036259">
    <property type="entry name" value="MFS_trans_sf"/>
</dbReference>
<evidence type="ECO:0000256" key="5">
    <source>
        <dbReference type="ARBA" id="ARBA00023136"/>
    </source>
</evidence>
<feature type="transmembrane region" description="Helical" evidence="6">
    <location>
        <begin position="84"/>
        <end position="102"/>
    </location>
</feature>
<dbReference type="Proteomes" id="UP000650485">
    <property type="component" value="Unassembled WGS sequence"/>
</dbReference>
<dbReference type="PANTHER" id="PTHR23519:SF1">
    <property type="entry name" value="AUTOPHAGY-RELATED PROTEIN 22"/>
    <property type="match status" value="1"/>
</dbReference>
<evidence type="ECO:0000313" key="9">
    <source>
        <dbReference type="EMBL" id="MBJ7631880.1"/>
    </source>
</evidence>
<name>A0A3R5Z3M3_WEICO</name>
<dbReference type="AlphaFoldDB" id="A0A3R5Z3M3"/>
<evidence type="ECO:0000256" key="2">
    <source>
        <dbReference type="ARBA" id="ARBA00022448"/>
    </source>
</evidence>
<reference evidence="8" key="2">
    <citation type="submission" date="2020-08" db="EMBL/GenBank/DDBJ databases">
        <title>Complete genome sequence of Weissella confusa strain FS54 provides insights into metabolic potential.</title>
        <authorList>
            <person name="Fhoula I."/>
            <person name="Najjari A."/>
            <person name="Lekired A."/>
            <person name="Bessrour-Aouam N."/>
            <person name="Jaballah S."/>
            <person name="Klibi N."/>
            <person name="Ouzari H.-I."/>
        </authorList>
    </citation>
    <scope>NUCLEOTIDE SEQUENCE</scope>
    <source>
        <strain evidence="8">FS54</strain>
    </source>
</reference>
<evidence type="ECO:0000259" key="7">
    <source>
        <dbReference type="PROSITE" id="PS50850"/>
    </source>
</evidence>
<feature type="transmembrane region" description="Helical" evidence="6">
    <location>
        <begin position="12"/>
        <end position="35"/>
    </location>
</feature>
<evidence type="ECO:0000256" key="4">
    <source>
        <dbReference type="ARBA" id="ARBA00022989"/>
    </source>
</evidence>
<dbReference type="Pfam" id="PF11700">
    <property type="entry name" value="ATG22"/>
    <property type="match status" value="1"/>
</dbReference>
<dbReference type="PROSITE" id="PS50850">
    <property type="entry name" value="MFS"/>
    <property type="match status" value="1"/>
</dbReference>
<accession>A0A3R5Z3M3</accession>
<feature type="transmembrane region" description="Helical" evidence="6">
    <location>
        <begin position="267"/>
        <end position="287"/>
    </location>
</feature>
<feature type="transmembrane region" description="Helical" evidence="6">
    <location>
        <begin position="235"/>
        <end position="261"/>
    </location>
</feature>
<evidence type="ECO:0000313" key="11">
    <source>
        <dbReference type="Proteomes" id="UP000650485"/>
    </source>
</evidence>
<evidence type="ECO:0000256" key="1">
    <source>
        <dbReference type="ARBA" id="ARBA00004651"/>
    </source>
</evidence>
<dbReference type="PANTHER" id="PTHR23519">
    <property type="entry name" value="AUTOPHAGY-RELATED PROTEIN 22"/>
    <property type="match status" value="1"/>
</dbReference>
<dbReference type="InterPro" id="IPR020846">
    <property type="entry name" value="MFS_dom"/>
</dbReference>